<accession>A0ABN8EVD1</accession>
<protein>
    <recommendedName>
        <fullName evidence="4">GtrA family protein</fullName>
    </recommendedName>
</protein>
<organism evidence="2 3">
    <name type="scientific">Emticicia aquatica</name>
    <dbReference type="NCBI Taxonomy" id="1681835"/>
    <lineage>
        <taxon>Bacteria</taxon>
        <taxon>Pseudomonadati</taxon>
        <taxon>Bacteroidota</taxon>
        <taxon>Cytophagia</taxon>
        <taxon>Cytophagales</taxon>
        <taxon>Leadbetterellaceae</taxon>
        <taxon>Emticicia</taxon>
    </lineage>
</organism>
<sequence length="151" mass="17612">MKKKWVEWAKRYMPAGIISSTATILSSVFTYKITLNHLTSALVGTWVGNIVYFGYMLGKDIFDTQKRLAQKNIQYSIKTFMQNIRALVVEFGFSELFDSFLIRPTLMYYFPIWVDDIWLGIILAKVVADITFYVPAIISYEYSKKKLRSFN</sequence>
<keyword evidence="1" id="KW-1133">Transmembrane helix</keyword>
<feature type="transmembrane region" description="Helical" evidence="1">
    <location>
        <begin position="79"/>
        <end position="97"/>
    </location>
</feature>
<dbReference type="RefSeq" id="WP_238806032.1">
    <property type="nucleotide sequence ID" value="NZ_CAKLPY010000001.1"/>
</dbReference>
<evidence type="ECO:0008006" key="4">
    <source>
        <dbReference type="Google" id="ProtNLM"/>
    </source>
</evidence>
<proteinExistence type="predicted"/>
<name>A0ABN8EVD1_9BACT</name>
<evidence type="ECO:0000313" key="2">
    <source>
        <dbReference type="EMBL" id="CAH0995480.1"/>
    </source>
</evidence>
<gene>
    <name evidence="2" type="ORF">EMA8858_01603</name>
</gene>
<dbReference type="EMBL" id="CAKLPY010000001">
    <property type="protein sequence ID" value="CAH0995480.1"/>
    <property type="molecule type" value="Genomic_DNA"/>
</dbReference>
<feature type="transmembrane region" description="Helical" evidence="1">
    <location>
        <begin position="37"/>
        <end position="58"/>
    </location>
</feature>
<feature type="transmembrane region" description="Helical" evidence="1">
    <location>
        <begin position="117"/>
        <end position="138"/>
    </location>
</feature>
<keyword evidence="3" id="KW-1185">Reference proteome</keyword>
<comment type="caution">
    <text evidence="2">The sequence shown here is derived from an EMBL/GenBank/DDBJ whole genome shotgun (WGS) entry which is preliminary data.</text>
</comment>
<evidence type="ECO:0000313" key="3">
    <source>
        <dbReference type="Proteomes" id="UP000837932"/>
    </source>
</evidence>
<keyword evidence="1" id="KW-0812">Transmembrane</keyword>
<evidence type="ECO:0000256" key="1">
    <source>
        <dbReference type="SAM" id="Phobius"/>
    </source>
</evidence>
<dbReference type="Proteomes" id="UP000837932">
    <property type="component" value="Unassembled WGS sequence"/>
</dbReference>
<keyword evidence="1" id="KW-0472">Membrane</keyword>
<feature type="transmembrane region" description="Helical" evidence="1">
    <location>
        <begin position="12"/>
        <end position="31"/>
    </location>
</feature>
<reference evidence="2" key="1">
    <citation type="submission" date="2021-12" db="EMBL/GenBank/DDBJ databases">
        <authorList>
            <person name="Rodrigo-Torres L."/>
            <person name="Arahal R. D."/>
            <person name="Lucena T."/>
        </authorList>
    </citation>
    <scope>NUCLEOTIDE SEQUENCE</scope>
    <source>
        <strain evidence="2">CECT 8858</strain>
    </source>
</reference>